<organism evidence="3 4">
    <name type="scientific">Paragemmobacter ruber</name>
    <dbReference type="NCBI Taxonomy" id="1985673"/>
    <lineage>
        <taxon>Bacteria</taxon>
        <taxon>Pseudomonadati</taxon>
        <taxon>Pseudomonadota</taxon>
        <taxon>Alphaproteobacteria</taxon>
        <taxon>Rhodobacterales</taxon>
        <taxon>Paracoccaceae</taxon>
        <taxon>Paragemmobacter</taxon>
    </lineage>
</organism>
<dbReference type="Proteomes" id="UP001517376">
    <property type="component" value="Unassembled WGS sequence"/>
</dbReference>
<dbReference type="Gene3D" id="3.10.180.10">
    <property type="entry name" value="2,3-Dihydroxybiphenyl 1,2-Dioxygenase, domain 1"/>
    <property type="match status" value="1"/>
</dbReference>
<evidence type="ECO:0000313" key="4">
    <source>
        <dbReference type="Proteomes" id="UP001517376"/>
    </source>
</evidence>
<dbReference type="RefSeq" id="WP_161765239.1">
    <property type="nucleotide sequence ID" value="NZ_JAAATW010000001.1"/>
</dbReference>
<name>A0ABW9Y130_9RHOB</name>
<feature type="domain" description="Glyoxalase-like" evidence="2">
    <location>
        <begin position="4"/>
        <end position="173"/>
    </location>
</feature>
<gene>
    <name evidence="3" type="ORF">GU920_01615</name>
</gene>
<dbReference type="Pfam" id="PF13468">
    <property type="entry name" value="Glyoxalase_3"/>
    <property type="match status" value="1"/>
</dbReference>
<keyword evidence="4" id="KW-1185">Reference proteome</keyword>
<dbReference type="InterPro" id="IPR025870">
    <property type="entry name" value="Glyoxalase-like_dom"/>
</dbReference>
<dbReference type="EMBL" id="JAAATW010000001">
    <property type="protein sequence ID" value="NBE06218.1"/>
    <property type="molecule type" value="Genomic_DNA"/>
</dbReference>
<feature type="region of interest" description="Disordered" evidence="1">
    <location>
        <begin position="189"/>
        <end position="209"/>
    </location>
</feature>
<evidence type="ECO:0000256" key="1">
    <source>
        <dbReference type="SAM" id="MobiDB-lite"/>
    </source>
</evidence>
<sequence length="209" mass="22520">MLTLDHLAISARTLDEGTAAVEAALGVPLAPGGQHPHMATHNRLLSLGPDLYLEVIAADPAQPRPAWPRWFDLDRFTGPPRLTNWICRCDDLDAALAMSPPGTGTPVALARGDFRWRMAVPDTGILPYDNTFPALIEWQGAAHPAPRLPDLGVRLIGLEITHPDADGLRHALKGCLADPRPTDPWLTISAGPPGMRARLSTPQGERLLA</sequence>
<evidence type="ECO:0000259" key="2">
    <source>
        <dbReference type="Pfam" id="PF13468"/>
    </source>
</evidence>
<proteinExistence type="predicted"/>
<evidence type="ECO:0000313" key="3">
    <source>
        <dbReference type="EMBL" id="NBE06218.1"/>
    </source>
</evidence>
<reference evidence="4" key="1">
    <citation type="submission" date="2020-01" db="EMBL/GenBank/DDBJ databases">
        <title>Sphingomonas sp. strain CSW-10.</title>
        <authorList>
            <person name="Chen W.-M."/>
        </authorList>
    </citation>
    <scope>NUCLEOTIDE SEQUENCE [LARGE SCALE GENOMIC DNA]</scope>
    <source>
        <strain evidence="4">CCP-1</strain>
    </source>
</reference>
<comment type="caution">
    <text evidence="3">The sequence shown here is derived from an EMBL/GenBank/DDBJ whole genome shotgun (WGS) entry which is preliminary data.</text>
</comment>
<protein>
    <submittedName>
        <fullName evidence="3">VOC family protein</fullName>
    </submittedName>
</protein>
<dbReference type="InterPro" id="IPR029068">
    <property type="entry name" value="Glyas_Bleomycin-R_OHBP_Dase"/>
</dbReference>
<accession>A0ABW9Y130</accession>